<reference evidence="10" key="1">
    <citation type="submission" date="2018-08" db="EMBL/GenBank/DDBJ databases">
        <authorList>
            <person name="Kim S.-J."/>
            <person name="Jung G.-Y."/>
        </authorList>
    </citation>
    <scope>NUCLEOTIDE SEQUENCE [LARGE SCALE GENOMIC DNA]</scope>
    <source>
        <strain evidence="10">GY_H</strain>
    </source>
</reference>
<proteinExistence type="inferred from homology"/>
<feature type="domain" description="Methyl-accepting transducer" evidence="7">
    <location>
        <begin position="270"/>
        <end position="499"/>
    </location>
</feature>
<comment type="subcellular location">
    <subcellularLocation>
        <location evidence="1">Membrane</location>
    </subcellularLocation>
</comment>
<evidence type="ECO:0000256" key="3">
    <source>
        <dbReference type="ARBA" id="ARBA00029447"/>
    </source>
</evidence>
<keyword evidence="6" id="KW-1133">Transmembrane helix</keyword>
<dbReference type="PROSITE" id="PS50111">
    <property type="entry name" value="CHEMOTAXIS_TRANSDUC_2"/>
    <property type="match status" value="1"/>
</dbReference>
<dbReference type="PANTHER" id="PTHR43531">
    <property type="entry name" value="PROTEIN ICFG"/>
    <property type="match status" value="1"/>
</dbReference>
<dbReference type="PROSITE" id="PS50885">
    <property type="entry name" value="HAMP"/>
    <property type="match status" value="1"/>
</dbReference>
<feature type="region of interest" description="Disordered" evidence="5">
    <location>
        <begin position="522"/>
        <end position="565"/>
    </location>
</feature>
<dbReference type="Pfam" id="PF00015">
    <property type="entry name" value="MCPsignal"/>
    <property type="match status" value="1"/>
</dbReference>
<dbReference type="InterPro" id="IPR004089">
    <property type="entry name" value="MCPsignal_dom"/>
</dbReference>
<dbReference type="SMART" id="SM00283">
    <property type="entry name" value="MA"/>
    <property type="match status" value="1"/>
</dbReference>
<keyword evidence="4" id="KW-0807">Transducer</keyword>
<organism evidence="9 10">
    <name type="scientific">Undibacter mobilis</name>
    <dbReference type="NCBI Taxonomy" id="2292256"/>
    <lineage>
        <taxon>Bacteria</taxon>
        <taxon>Pseudomonadati</taxon>
        <taxon>Pseudomonadota</taxon>
        <taxon>Alphaproteobacteria</taxon>
        <taxon>Hyphomicrobiales</taxon>
        <taxon>Nitrobacteraceae</taxon>
        <taxon>Undibacter</taxon>
    </lineage>
</organism>
<evidence type="ECO:0000259" key="8">
    <source>
        <dbReference type="PROSITE" id="PS50885"/>
    </source>
</evidence>
<dbReference type="RefSeq" id="WP_115517392.1">
    <property type="nucleotide sequence ID" value="NZ_QRGO01000001.1"/>
</dbReference>
<evidence type="ECO:0000256" key="6">
    <source>
        <dbReference type="SAM" id="Phobius"/>
    </source>
</evidence>
<keyword evidence="10" id="KW-1185">Reference proteome</keyword>
<evidence type="ECO:0000259" key="7">
    <source>
        <dbReference type="PROSITE" id="PS50111"/>
    </source>
</evidence>
<dbReference type="FunFam" id="1.10.287.950:FF:000001">
    <property type="entry name" value="Methyl-accepting chemotaxis sensory transducer"/>
    <property type="match status" value="1"/>
</dbReference>
<comment type="similarity">
    <text evidence="3">Belongs to the methyl-accepting chemotaxis (MCP) protein family.</text>
</comment>
<dbReference type="GO" id="GO:0007165">
    <property type="term" value="P:signal transduction"/>
    <property type="evidence" value="ECO:0007669"/>
    <property type="project" value="UniProtKB-KW"/>
</dbReference>
<dbReference type="CDD" id="cd19410">
    <property type="entry name" value="HK9-like_sensor"/>
    <property type="match status" value="1"/>
</dbReference>
<dbReference type="PANTHER" id="PTHR43531:SF14">
    <property type="entry name" value="METHYL-ACCEPTING CHEMOTAXIS PROTEIN I-RELATED"/>
    <property type="match status" value="1"/>
</dbReference>
<dbReference type="SUPFAM" id="SSF58104">
    <property type="entry name" value="Methyl-accepting chemotaxis protein (MCP) signaling domain"/>
    <property type="match status" value="1"/>
</dbReference>
<dbReference type="EMBL" id="QRGO01000001">
    <property type="protein sequence ID" value="RDV05366.1"/>
    <property type="molecule type" value="Genomic_DNA"/>
</dbReference>
<evidence type="ECO:0000313" key="10">
    <source>
        <dbReference type="Proteomes" id="UP000263993"/>
    </source>
</evidence>
<dbReference type="OrthoDB" id="1776073at2"/>
<dbReference type="CDD" id="cd06225">
    <property type="entry name" value="HAMP"/>
    <property type="match status" value="1"/>
</dbReference>
<dbReference type="AlphaFoldDB" id="A0A371BCP9"/>
<comment type="caution">
    <text evidence="9">The sequence shown here is derived from an EMBL/GenBank/DDBJ whole genome shotgun (WGS) entry which is preliminary data.</text>
</comment>
<dbReference type="GO" id="GO:0004888">
    <property type="term" value="F:transmembrane signaling receptor activity"/>
    <property type="evidence" value="ECO:0007669"/>
    <property type="project" value="TreeGrafter"/>
</dbReference>
<dbReference type="GO" id="GO:0006935">
    <property type="term" value="P:chemotaxis"/>
    <property type="evidence" value="ECO:0007669"/>
    <property type="project" value="TreeGrafter"/>
</dbReference>
<keyword evidence="6" id="KW-0812">Transmembrane</keyword>
<name>A0A371BCP9_9BRAD</name>
<evidence type="ECO:0000256" key="4">
    <source>
        <dbReference type="PROSITE-ProRule" id="PRU00284"/>
    </source>
</evidence>
<gene>
    <name evidence="9" type="ORF">DXH78_12760</name>
</gene>
<evidence type="ECO:0000256" key="2">
    <source>
        <dbReference type="ARBA" id="ARBA00022481"/>
    </source>
</evidence>
<feature type="compositionally biased region" description="Low complexity" evidence="5">
    <location>
        <begin position="550"/>
        <end position="565"/>
    </location>
</feature>
<evidence type="ECO:0000256" key="5">
    <source>
        <dbReference type="SAM" id="MobiDB-lite"/>
    </source>
</evidence>
<dbReference type="CDD" id="cd11386">
    <property type="entry name" value="MCP_signal"/>
    <property type="match status" value="1"/>
</dbReference>
<dbReference type="InterPro" id="IPR003660">
    <property type="entry name" value="HAMP_dom"/>
</dbReference>
<dbReference type="InterPro" id="IPR007891">
    <property type="entry name" value="CHASE3"/>
</dbReference>
<sequence length="585" mass="62154">MNLLLNLKIAHKLALSFAAVIAVLLALTAIVLNSLSAMEKAQSWNTHTYRVLEVAGKLVSDMVDRETGLRGYLIAGDEKFLEPMKAGEANFAQNFKAIKALTSDNPVQQDRLDKVKALEEQWATQVGKVEIELMRNPATREQARSMEAGGAGKTSMDGIRSIMAQVDKMERDLLAVRQAASDSAGRFATWAMVGGSVITIVFAIFFGFFLTKTVATPIVSVVAQLKKVSEGDFNVTMTGLGRKDEVGQIAGAGEMIVERFGDTIATIKVSSSEVTNAAVEIANATTDLSQRTEEQAASLEETSSSMEEMSATVKKNAENAKQASDLAVSARDVANRGGAVVTKTVEAMAQIEDSSTKISNIIVVIDEIARQTNLLALNAAVEAARAGEAGRGFAVVASEVRSLAQRSSQAAKDIKDLINSSSTQVKDGVELVNKVGQSLDEIVTSIQKVTAVVSEIASASIEQSTGITEITKALSQMDVVTQQNSALVEENAATAKTLEQQAKAMSNDQRIAFFRPRVKGHSATAQVGQHAPAPRVEPSATPASKTVPQRTPAGTKAAPARRTAGTARGMQTALATAVNDEWQQF</sequence>
<dbReference type="Proteomes" id="UP000263993">
    <property type="component" value="Unassembled WGS sequence"/>
</dbReference>
<feature type="transmembrane region" description="Helical" evidence="6">
    <location>
        <begin position="13"/>
        <end position="35"/>
    </location>
</feature>
<accession>A0A371BCP9</accession>
<dbReference type="Gene3D" id="1.10.287.950">
    <property type="entry name" value="Methyl-accepting chemotaxis protein"/>
    <property type="match status" value="1"/>
</dbReference>
<evidence type="ECO:0000256" key="1">
    <source>
        <dbReference type="ARBA" id="ARBA00004370"/>
    </source>
</evidence>
<feature type="domain" description="HAMP" evidence="8">
    <location>
        <begin position="212"/>
        <end position="265"/>
    </location>
</feature>
<feature type="transmembrane region" description="Helical" evidence="6">
    <location>
        <begin position="187"/>
        <end position="210"/>
    </location>
</feature>
<dbReference type="Pfam" id="PF00672">
    <property type="entry name" value="HAMP"/>
    <property type="match status" value="1"/>
</dbReference>
<dbReference type="InterPro" id="IPR051310">
    <property type="entry name" value="MCP_chemotaxis"/>
</dbReference>
<dbReference type="GO" id="GO:0005886">
    <property type="term" value="C:plasma membrane"/>
    <property type="evidence" value="ECO:0007669"/>
    <property type="project" value="TreeGrafter"/>
</dbReference>
<keyword evidence="2" id="KW-0488">Methylation</keyword>
<keyword evidence="6" id="KW-0472">Membrane</keyword>
<dbReference type="Pfam" id="PF05227">
    <property type="entry name" value="CHASE3"/>
    <property type="match status" value="1"/>
</dbReference>
<evidence type="ECO:0000313" key="9">
    <source>
        <dbReference type="EMBL" id="RDV05366.1"/>
    </source>
</evidence>
<protein>
    <submittedName>
        <fullName evidence="9">HAMP domain-containing protein</fullName>
    </submittedName>
</protein>